<organism evidence="1 2">
    <name type="scientific">Candidatus Andersenbacteria bacterium RIFCSPHIGHO2_12_FULL_45_11b</name>
    <dbReference type="NCBI Taxonomy" id="1797282"/>
    <lineage>
        <taxon>Bacteria</taxon>
        <taxon>Candidatus Anderseniibacteriota</taxon>
    </lineage>
</organism>
<accession>A0A1G1XAP1</accession>
<evidence type="ECO:0000313" key="2">
    <source>
        <dbReference type="Proteomes" id="UP000177941"/>
    </source>
</evidence>
<comment type="caution">
    <text evidence="1">The sequence shown here is derived from an EMBL/GenBank/DDBJ whole genome shotgun (WGS) entry which is preliminary data.</text>
</comment>
<dbReference type="Proteomes" id="UP000177941">
    <property type="component" value="Unassembled WGS sequence"/>
</dbReference>
<gene>
    <name evidence="1" type="ORF">A3E36_04450</name>
</gene>
<name>A0A1G1XAP1_9BACT</name>
<sequence>MSGIRVNDSGLLVSHRTERFEGAVVNRQSISGILGMKGGDSERWTALLKERLPLFYCPFTNMWIGTGEACHLIWYTEDGQSWQLGFVKIRERVLPPVQEYQVYAFQGGETEEMKAAQQANCEAWRQRLLDYIDLCNGGPAKTVIKRKRRVPAEA</sequence>
<dbReference type="EMBL" id="MHHS01000031">
    <property type="protein sequence ID" value="OGY36650.1"/>
    <property type="molecule type" value="Genomic_DNA"/>
</dbReference>
<protein>
    <submittedName>
        <fullName evidence="1">Uncharacterized protein</fullName>
    </submittedName>
</protein>
<reference evidence="1 2" key="1">
    <citation type="journal article" date="2016" name="Nat. Commun.">
        <title>Thousands of microbial genomes shed light on interconnected biogeochemical processes in an aquifer system.</title>
        <authorList>
            <person name="Anantharaman K."/>
            <person name="Brown C.T."/>
            <person name="Hug L.A."/>
            <person name="Sharon I."/>
            <person name="Castelle C.J."/>
            <person name="Probst A.J."/>
            <person name="Thomas B.C."/>
            <person name="Singh A."/>
            <person name="Wilkins M.J."/>
            <person name="Karaoz U."/>
            <person name="Brodie E.L."/>
            <person name="Williams K.H."/>
            <person name="Hubbard S.S."/>
            <person name="Banfield J.F."/>
        </authorList>
    </citation>
    <scope>NUCLEOTIDE SEQUENCE [LARGE SCALE GENOMIC DNA]</scope>
</reference>
<evidence type="ECO:0000313" key="1">
    <source>
        <dbReference type="EMBL" id="OGY36650.1"/>
    </source>
</evidence>
<dbReference type="AlphaFoldDB" id="A0A1G1XAP1"/>
<proteinExistence type="predicted"/>